<feature type="chain" id="PRO_5041264070" evidence="1">
    <location>
        <begin position="29"/>
        <end position="226"/>
    </location>
</feature>
<accession>A0AA45R4C4</accession>
<reference evidence="2" key="1">
    <citation type="submission" date="2021-04" db="EMBL/GenBank/DDBJ databases">
        <title>Genomic sequence of Actinosynnema pretiosum subsp. pretiosum ATCC 31280 (C-14919).</title>
        <authorList>
            <person name="Bai L."/>
            <person name="Wang X."/>
            <person name="Xiao Y."/>
        </authorList>
    </citation>
    <scope>NUCLEOTIDE SEQUENCE</scope>
    <source>
        <strain evidence="2">ATCC 31280</strain>
    </source>
</reference>
<feature type="signal peptide" evidence="1">
    <location>
        <begin position="1"/>
        <end position="28"/>
    </location>
</feature>
<organism evidence="2 3">
    <name type="scientific">Actinosynnema pretiosum subsp. pretiosum</name>
    <dbReference type="NCBI Taxonomy" id="103721"/>
    <lineage>
        <taxon>Bacteria</taxon>
        <taxon>Bacillati</taxon>
        <taxon>Actinomycetota</taxon>
        <taxon>Actinomycetes</taxon>
        <taxon>Pseudonocardiales</taxon>
        <taxon>Pseudonocardiaceae</taxon>
        <taxon>Actinosynnema</taxon>
    </lineage>
</organism>
<proteinExistence type="predicted"/>
<sequence>MTLSPTSRRAVATAVAGLLALTPAPATAAPEGAPTKAAPGGVSGAASAGNAVIRTASELLVDIPPLATCVSGESTGAETSGATGGKLVAFGQGSTTCETGPSGAVTTTATGKAFRFNHADTGVPLLKVGSYTISCRATPDGTVESSFTLRGVVGTSLPDTVPVGYETTLANGVRAVFNTRTWDEDGDGSLTVHAVRLWLGPDMGPATRAGERGAVTVGSVTCTPPA</sequence>
<evidence type="ECO:0000313" key="3">
    <source>
        <dbReference type="Proteomes" id="UP000677152"/>
    </source>
</evidence>
<gene>
    <name evidence="2" type="ORF">KCV87_35190</name>
</gene>
<protein>
    <submittedName>
        <fullName evidence="2">Uncharacterized protein</fullName>
    </submittedName>
</protein>
<dbReference type="AlphaFoldDB" id="A0AA45R4C4"/>
<evidence type="ECO:0000313" key="2">
    <source>
        <dbReference type="EMBL" id="QUF04485.1"/>
    </source>
</evidence>
<evidence type="ECO:0000256" key="1">
    <source>
        <dbReference type="SAM" id="SignalP"/>
    </source>
</evidence>
<name>A0AA45R4C4_9PSEU</name>
<dbReference type="EMBL" id="CP073249">
    <property type="protein sequence ID" value="QUF04485.1"/>
    <property type="molecule type" value="Genomic_DNA"/>
</dbReference>
<dbReference type="Proteomes" id="UP000677152">
    <property type="component" value="Chromosome"/>
</dbReference>
<keyword evidence="1" id="KW-0732">Signal</keyword>